<name>A0A2G2WCD5_CAPBA</name>
<comment type="caution">
    <text evidence="2">The sequence shown here is derived from an EMBL/GenBank/DDBJ whole genome shotgun (WGS) entry which is preliminary data.</text>
</comment>
<sequence length="122" mass="14046">MSFQSTNSNQFQSTSSRSVCQTRTQLKHPQFQDCESNNRKLERPDLVMIFRSVFLRVARQIEEYSLILASNNSYFQVIDNDRGVNMRPMPGMIGMIASSSKIQELYKLLCYPSAVKKKALDI</sequence>
<dbReference type="AlphaFoldDB" id="A0A2G2WCD5"/>
<reference evidence="2 3" key="1">
    <citation type="journal article" date="2017" name="Genome Biol.">
        <title>New reference genome sequences of hot pepper reveal the massive evolution of plant disease-resistance genes by retroduplication.</title>
        <authorList>
            <person name="Kim S."/>
            <person name="Park J."/>
            <person name="Yeom S.I."/>
            <person name="Kim Y.M."/>
            <person name="Seo E."/>
            <person name="Kim K.T."/>
            <person name="Kim M.S."/>
            <person name="Lee J.M."/>
            <person name="Cheong K."/>
            <person name="Shin H.S."/>
            <person name="Kim S.B."/>
            <person name="Han K."/>
            <person name="Lee J."/>
            <person name="Park M."/>
            <person name="Lee H.A."/>
            <person name="Lee H.Y."/>
            <person name="Lee Y."/>
            <person name="Oh S."/>
            <person name="Lee J.H."/>
            <person name="Choi E."/>
            <person name="Choi E."/>
            <person name="Lee S.E."/>
            <person name="Jeon J."/>
            <person name="Kim H."/>
            <person name="Choi G."/>
            <person name="Song H."/>
            <person name="Lee J."/>
            <person name="Lee S.C."/>
            <person name="Kwon J.K."/>
            <person name="Lee H.Y."/>
            <person name="Koo N."/>
            <person name="Hong Y."/>
            <person name="Kim R.W."/>
            <person name="Kang W.H."/>
            <person name="Huh J.H."/>
            <person name="Kang B.C."/>
            <person name="Yang T.J."/>
            <person name="Lee Y.H."/>
            <person name="Bennetzen J.L."/>
            <person name="Choi D."/>
        </authorList>
    </citation>
    <scope>NUCLEOTIDE SEQUENCE [LARGE SCALE GENOMIC DNA]</scope>
    <source>
        <strain evidence="3">cv. PBC81</strain>
    </source>
</reference>
<proteinExistence type="predicted"/>
<evidence type="ECO:0000256" key="1">
    <source>
        <dbReference type="SAM" id="MobiDB-lite"/>
    </source>
</evidence>
<evidence type="ECO:0000313" key="2">
    <source>
        <dbReference type="EMBL" id="PHT42770.1"/>
    </source>
</evidence>
<keyword evidence="3" id="KW-1185">Reference proteome</keyword>
<organism evidence="2 3">
    <name type="scientific">Capsicum baccatum</name>
    <name type="common">Peruvian pepper</name>
    <dbReference type="NCBI Taxonomy" id="33114"/>
    <lineage>
        <taxon>Eukaryota</taxon>
        <taxon>Viridiplantae</taxon>
        <taxon>Streptophyta</taxon>
        <taxon>Embryophyta</taxon>
        <taxon>Tracheophyta</taxon>
        <taxon>Spermatophyta</taxon>
        <taxon>Magnoliopsida</taxon>
        <taxon>eudicotyledons</taxon>
        <taxon>Gunneridae</taxon>
        <taxon>Pentapetalae</taxon>
        <taxon>asterids</taxon>
        <taxon>lamiids</taxon>
        <taxon>Solanales</taxon>
        <taxon>Solanaceae</taxon>
        <taxon>Solanoideae</taxon>
        <taxon>Capsiceae</taxon>
        <taxon>Capsicum</taxon>
    </lineage>
</organism>
<protein>
    <submittedName>
        <fullName evidence="2">Uncharacterized protein</fullName>
    </submittedName>
</protein>
<dbReference type="EMBL" id="MLFT02000007">
    <property type="protein sequence ID" value="PHT42770.1"/>
    <property type="molecule type" value="Genomic_DNA"/>
</dbReference>
<dbReference type="STRING" id="33114.A0A2G2WCD5"/>
<feature type="compositionally biased region" description="Low complexity" evidence="1">
    <location>
        <begin position="1"/>
        <end position="16"/>
    </location>
</feature>
<feature type="region of interest" description="Disordered" evidence="1">
    <location>
        <begin position="1"/>
        <end position="22"/>
    </location>
</feature>
<dbReference type="Proteomes" id="UP000224567">
    <property type="component" value="Unassembled WGS sequence"/>
</dbReference>
<gene>
    <name evidence="2" type="ORF">CQW23_16795</name>
</gene>
<accession>A0A2G2WCD5</accession>
<reference evidence="3" key="2">
    <citation type="journal article" date="2017" name="J. Anim. Genet.">
        <title>Multiple reference genome sequences of hot pepper reveal the massive evolution of plant disease resistance genes by retroduplication.</title>
        <authorList>
            <person name="Kim S."/>
            <person name="Park J."/>
            <person name="Yeom S.-I."/>
            <person name="Kim Y.-M."/>
            <person name="Seo E."/>
            <person name="Kim K.-T."/>
            <person name="Kim M.-S."/>
            <person name="Lee J.M."/>
            <person name="Cheong K."/>
            <person name="Shin H.-S."/>
            <person name="Kim S.-B."/>
            <person name="Han K."/>
            <person name="Lee J."/>
            <person name="Park M."/>
            <person name="Lee H.-A."/>
            <person name="Lee H.-Y."/>
            <person name="Lee Y."/>
            <person name="Oh S."/>
            <person name="Lee J.H."/>
            <person name="Choi E."/>
            <person name="Choi E."/>
            <person name="Lee S.E."/>
            <person name="Jeon J."/>
            <person name="Kim H."/>
            <person name="Choi G."/>
            <person name="Song H."/>
            <person name="Lee J."/>
            <person name="Lee S.-C."/>
            <person name="Kwon J.-K."/>
            <person name="Lee H.-Y."/>
            <person name="Koo N."/>
            <person name="Hong Y."/>
            <person name="Kim R.W."/>
            <person name="Kang W.-H."/>
            <person name="Huh J.H."/>
            <person name="Kang B.-C."/>
            <person name="Yang T.-J."/>
            <person name="Lee Y.-H."/>
            <person name="Bennetzen J.L."/>
            <person name="Choi D."/>
        </authorList>
    </citation>
    <scope>NUCLEOTIDE SEQUENCE [LARGE SCALE GENOMIC DNA]</scope>
    <source>
        <strain evidence="3">cv. PBC81</strain>
    </source>
</reference>
<evidence type="ECO:0000313" key="3">
    <source>
        <dbReference type="Proteomes" id="UP000224567"/>
    </source>
</evidence>